<evidence type="ECO:0000313" key="2">
    <source>
        <dbReference type="Proteomes" id="UP000014714"/>
    </source>
</evidence>
<protein>
    <submittedName>
        <fullName evidence="1">Uncharacterized protein</fullName>
    </submittedName>
</protein>
<proteinExistence type="predicted"/>
<gene>
    <name evidence="1" type="ORF">Phi12:1_gp53</name>
</gene>
<evidence type="ECO:0000313" key="1">
    <source>
        <dbReference type="EMBL" id="AGO48019.1"/>
    </source>
</evidence>
<organism evidence="1 2">
    <name type="scientific">Cellulophaga phage phi12:1</name>
    <dbReference type="NCBI Taxonomy" id="1327976"/>
    <lineage>
        <taxon>Viruses</taxon>
        <taxon>Duplodnaviria</taxon>
        <taxon>Heunggongvirae</taxon>
        <taxon>Uroviricota</taxon>
        <taxon>Caudoviricetes</taxon>
        <taxon>Helsingorvirus</taxon>
        <taxon>Helsingorvirus Cba121</taxon>
    </lineage>
</organism>
<reference evidence="1 2" key="1">
    <citation type="journal article" date="2013" name="Proc. Natl. Acad. Sci. U.S.A.">
        <title>Twelve previously unknown phage genera are ubiquitous in global oceans.</title>
        <authorList>
            <person name="Holmfeldt K."/>
            <person name="Solonenko N."/>
            <person name="Shah M."/>
            <person name="Corrier K."/>
            <person name="Riemann L."/>
            <person name="Verberkmoes N.C."/>
            <person name="Sullivan M.B."/>
        </authorList>
    </citation>
    <scope>NUCLEOTIDE SEQUENCE [LARGE SCALE GENOMIC DNA]</scope>
    <source>
        <strain evidence="1">Phi12:1</strain>
    </source>
</reference>
<dbReference type="KEGG" id="vg:16796716"/>
<accession>R9ZXN6</accession>
<name>R9ZXN6_9CAUD</name>
<dbReference type="InterPro" id="IPR053745">
    <property type="entry name" value="Viral_Tail_Comp_sf"/>
</dbReference>
<dbReference type="Proteomes" id="UP000014714">
    <property type="component" value="Segment"/>
</dbReference>
<dbReference type="EMBL" id="KC821613">
    <property type="protein sequence ID" value="AGO48019.1"/>
    <property type="molecule type" value="Genomic_DNA"/>
</dbReference>
<dbReference type="Gene3D" id="3.30.2000.30">
    <property type="match status" value="1"/>
</dbReference>
<dbReference type="OrthoDB" id="13457at10239"/>
<keyword evidence="2" id="KW-1185">Reference proteome</keyword>
<sequence length="145" mass="16563">MDVNLALRKGYFKELNGSISFNSKAVKIYDTFANPNDEVEYPYIILSTIRSGQISVKRCYHFDASINIDIVTGSLNNIGREDSEIISDQIQNLLLNLNFTDLDLSDYGYTVGDTRLTNNLDMTSKSNAYYIFRKILTFNHLINKI</sequence>
<reference evidence="2" key="2">
    <citation type="submission" date="2013-03" db="EMBL/GenBank/DDBJ databases">
        <title>The Cellulophaga phages: a novel, diverse, and globally ubiquitous model system.</title>
        <authorList>
            <person name="Holmfeldt K."/>
            <person name="Solonenko N."/>
            <person name="Shah M."/>
            <person name="Corrier K."/>
            <person name="Riemann L."/>
            <person name="VerBerkmoes N.C."/>
            <person name="Sullivan M.B."/>
        </authorList>
    </citation>
    <scope>NUCLEOTIDE SEQUENCE [LARGE SCALE GENOMIC DNA]</scope>
</reference>
<dbReference type="GeneID" id="16796716"/>
<dbReference type="RefSeq" id="YP_008241032.1">
    <property type="nucleotide sequence ID" value="NC_021791.1"/>
</dbReference>